<evidence type="ECO:0000313" key="2">
    <source>
        <dbReference type="Proteomes" id="UP000621500"/>
    </source>
</evidence>
<name>A0ABQ4EIP0_9ACTN</name>
<dbReference type="Proteomes" id="UP000621500">
    <property type="component" value="Unassembled WGS sequence"/>
</dbReference>
<dbReference type="EMBL" id="BONX01000007">
    <property type="protein sequence ID" value="GIG94599.1"/>
    <property type="molecule type" value="Genomic_DNA"/>
</dbReference>
<keyword evidence="2" id="KW-1185">Reference proteome</keyword>
<reference evidence="1 2" key="1">
    <citation type="submission" date="2021-01" db="EMBL/GenBank/DDBJ databases">
        <title>Whole genome shotgun sequence of Plantactinospora mayteni NBRC 109088.</title>
        <authorList>
            <person name="Komaki H."/>
            <person name="Tamura T."/>
        </authorList>
    </citation>
    <scope>NUCLEOTIDE SEQUENCE [LARGE SCALE GENOMIC DNA]</scope>
    <source>
        <strain evidence="1 2">NBRC 109088</strain>
    </source>
</reference>
<accession>A0ABQ4EIP0</accession>
<proteinExistence type="predicted"/>
<gene>
    <name evidence="1" type="ORF">Pma05_11720</name>
</gene>
<sequence>MTRPPKAIPPCLICRQAPGHGELCPSDDDEATYYLQHPLPDGHRDWTPAGIRYTGTPARRTAVRAVMATTCWVRMHGKPNLPMSPGLLINQILATFGSSASKTARIGYTSDFLTTLDCRCDPWRCIHDHDAPNGVAPDWLTHPRLDPDLVVYVPLVAVEIRWADLWQTYWFADAGGGAVSLAIDSIPEISPPGITVACHRRWCDLCPGSSKPGARAKAPTPCPCSCHAGTPS</sequence>
<dbReference type="RefSeq" id="WP_203856249.1">
    <property type="nucleotide sequence ID" value="NZ_BAAAZQ010000005.1"/>
</dbReference>
<organism evidence="1 2">
    <name type="scientific">Plantactinospora mayteni</name>
    <dbReference type="NCBI Taxonomy" id="566021"/>
    <lineage>
        <taxon>Bacteria</taxon>
        <taxon>Bacillati</taxon>
        <taxon>Actinomycetota</taxon>
        <taxon>Actinomycetes</taxon>
        <taxon>Micromonosporales</taxon>
        <taxon>Micromonosporaceae</taxon>
        <taxon>Plantactinospora</taxon>
    </lineage>
</organism>
<evidence type="ECO:0000313" key="1">
    <source>
        <dbReference type="EMBL" id="GIG94599.1"/>
    </source>
</evidence>
<comment type="caution">
    <text evidence="1">The sequence shown here is derived from an EMBL/GenBank/DDBJ whole genome shotgun (WGS) entry which is preliminary data.</text>
</comment>
<protein>
    <submittedName>
        <fullName evidence="1">Uncharacterized protein</fullName>
    </submittedName>
</protein>